<dbReference type="InterPro" id="IPR058240">
    <property type="entry name" value="rSAM_sf"/>
</dbReference>
<dbReference type="InterPro" id="IPR007197">
    <property type="entry name" value="rSAM"/>
</dbReference>
<dbReference type="InterPro" id="IPR013785">
    <property type="entry name" value="Aldolase_TIM"/>
</dbReference>
<dbReference type="Pfam" id="PF04055">
    <property type="entry name" value="Radical_SAM"/>
    <property type="match status" value="1"/>
</dbReference>
<dbReference type="Gene3D" id="3.20.20.70">
    <property type="entry name" value="Aldolase class I"/>
    <property type="match status" value="1"/>
</dbReference>
<dbReference type="InterPro" id="IPR012840">
    <property type="entry name" value="NrdG2"/>
</dbReference>
<keyword evidence="2" id="KW-0479">Metal-binding</keyword>
<organism evidence="6">
    <name type="scientific">bioreactor metagenome</name>
    <dbReference type="NCBI Taxonomy" id="1076179"/>
    <lineage>
        <taxon>unclassified sequences</taxon>
        <taxon>metagenomes</taxon>
        <taxon>ecological metagenomes</taxon>
    </lineage>
</organism>
<dbReference type="InterPro" id="IPR050377">
    <property type="entry name" value="Radical_SAM_PqqE_MftC-like"/>
</dbReference>
<protein>
    <submittedName>
        <fullName evidence="6">7-carboxy-7-deazaguanine synthase</fullName>
        <ecNumber evidence="6">4.3.99.3</ecNumber>
    </submittedName>
</protein>
<keyword evidence="4" id="KW-0411">Iron-sulfur</keyword>
<keyword evidence="6" id="KW-0456">Lyase</keyword>
<evidence type="ECO:0000313" key="6">
    <source>
        <dbReference type="EMBL" id="MPM80826.1"/>
    </source>
</evidence>
<evidence type="ECO:0000256" key="4">
    <source>
        <dbReference type="ARBA" id="ARBA00023014"/>
    </source>
</evidence>
<sequence length="235" mass="26120">MLIAGFQKTSFVDYPGQPCAVVFTPYCNFDCAYCHNAHILRRDVPLIDEAPVLEYLEKRADLLGAVVISGGEPTLQQNLEAFILRVRELGYLVKLDTNGSKPTVLSQLLGKGLLDYVAMDIKAPLEQYDEIARASVDTDAIRKSIAILRNSAVKHEFRLTFAPQLSPEGAVEASRLVKGCEKFFLQQYRPRNTEDPNAHSPQTVLETAWHITEEIGVCTVRGLGPEQEGVLSQPY</sequence>
<dbReference type="EC" id="4.3.99.3" evidence="6"/>
<accession>A0A645CUM1</accession>
<comment type="caution">
    <text evidence="6">The sequence shown here is derived from an EMBL/GenBank/DDBJ whole genome shotgun (WGS) entry which is preliminary data.</text>
</comment>
<keyword evidence="3" id="KW-0408">Iron</keyword>
<reference evidence="6" key="1">
    <citation type="submission" date="2019-08" db="EMBL/GenBank/DDBJ databases">
        <authorList>
            <person name="Kucharzyk K."/>
            <person name="Murdoch R.W."/>
            <person name="Higgins S."/>
            <person name="Loffler F."/>
        </authorList>
    </citation>
    <scope>NUCLEOTIDE SEQUENCE</scope>
</reference>
<evidence type="ECO:0000256" key="3">
    <source>
        <dbReference type="ARBA" id="ARBA00023004"/>
    </source>
</evidence>
<dbReference type="EMBL" id="VSSQ01030331">
    <property type="protein sequence ID" value="MPM80826.1"/>
    <property type="molecule type" value="Genomic_DNA"/>
</dbReference>
<dbReference type="GO" id="GO:0051536">
    <property type="term" value="F:iron-sulfur cluster binding"/>
    <property type="evidence" value="ECO:0007669"/>
    <property type="project" value="UniProtKB-KW"/>
</dbReference>
<gene>
    <name evidence="6" type="primary">queE_35</name>
    <name evidence="6" type="ORF">SDC9_127876</name>
</gene>
<dbReference type="SFLD" id="SFLDG01094">
    <property type="entry name" value="Uncharacterised_Radical_SAM_Su"/>
    <property type="match status" value="1"/>
</dbReference>
<feature type="domain" description="Radical SAM core" evidence="5">
    <location>
        <begin position="12"/>
        <end position="226"/>
    </location>
</feature>
<dbReference type="SUPFAM" id="SSF102114">
    <property type="entry name" value="Radical SAM enzymes"/>
    <property type="match status" value="1"/>
</dbReference>
<evidence type="ECO:0000256" key="1">
    <source>
        <dbReference type="ARBA" id="ARBA00022691"/>
    </source>
</evidence>
<dbReference type="PROSITE" id="PS51918">
    <property type="entry name" value="RADICAL_SAM"/>
    <property type="match status" value="1"/>
</dbReference>
<dbReference type="SFLD" id="SFLDS00029">
    <property type="entry name" value="Radical_SAM"/>
    <property type="match status" value="1"/>
</dbReference>
<evidence type="ECO:0000256" key="2">
    <source>
        <dbReference type="ARBA" id="ARBA00022723"/>
    </source>
</evidence>
<keyword evidence="1" id="KW-0949">S-adenosyl-L-methionine</keyword>
<dbReference type="CDD" id="cd01335">
    <property type="entry name" value="Radical_SAM"/>
    <property type="match status" value="1"/>
</dbReference>
<dbReference type="NCBIfam" id="TIGR02495">
    <property type="entry name" value="NrdG2"/>
    <property type="match status" value="1"/>
</dbReference>
<dbReference type="GO" id="GO:0016829">
    <property type="term" value="F:lyase activity"/>
    <property type="evidence" value="ECO:0007669"/>
    <property type="project" value="UniProtKB-KW"/>
</dbReference>
<name>A0A645CUM1_9ZZZZ</name>
<dbReference type="PANTHER" id="PTHR11228:SF27">
    <property type="entry name" value="GLYCYL-RADICAL ENZYME ACTIVATING ENZYME MJ1227-RELATED"/>
    <property type="match status" value="1"/>
</dbReference>
<proteinExistence type="predicted"/>
<dbReference type="AlphaFoldDB" id="A0A645CUM1"/>
<dbReference type="GO" id="GO:0046872">
    <property type="term" value="F:metal ion binding"/>
    <property type="evidence" value="ECO:0007669"/>
    <property type="project" value="UniProtKB-KW"/>
</dbReference>
<evidence type="ECO:0000259" key="5">
    <source>
        <dbReference type="PROSITE" id="PS51918"/>
    </source>
</evidence>
<dbReference type="PANTHER" id="PTHR11228">
    <property type="entry name" value="RADICAL SAM DOMAIN PROTEIN"/>
    <property type="match status" value="1"/>
</dbReference>